<reference evidence="3" key="2">
    <citation type="submission" date="2025-08" db="UniProtKB">
        <authorList>
            <consortium name="Ensembl"/>
        </authorList>
    </citation>
    <scope>IDENTIFICATION</scope>
</reference>
<dbReference type="Gene3D" id="1.25.40.420">
    <property type="match status" value="1"/>
</dbReference>
<organism evidence="3 4">
    <name type="scientific">Equus asinus</name>
    <name type="common">Donkey</name>
    <name type="synonym">Equus africanus asinus</name>
    <dbReference type="NCBI Taxonomy" id="9793"/>
    <lineage>
        <taxon>Eukaryota</taxon>
        <taxon>Metazoa</taxon>
        <taxon>Chordata</taxon>
        <taxon>Craniata</taxon>
        <taxon>Vertebrata</taxon>
        <taxon>Euteleostomi</taxon>
        <taxon>Mammalia</taxon>
        <taxon>Eutheria</taxon>
        <taxon>Laurasiatheria</taxon>
        <taxon>Perissodactyla</taxon>
        <taxon>Equidae</taxon>
        <taxon>Equus</taxon>
    </lineage>
</organism>
<reference evidence="3" key="3">
    <citation type="submission" date="2025-09" db="UniProtKB">
        <authorList>
            <consortium name="Ensembl"/>
        </authorList>
    </citation>
    <scope>IDENTIFICATION</scope>
</reference>
<dbReference type="CDD" id="cd18494">
    <property type="entry name" value="BACK_BTBD19"/>
    <property type="match status" value="1"/>
</dbReference>
<dbReference type="AlphaFoldDB" id="A0A9L0KHX7"/>
<dbReference type="PANTHER" id="PTHR46965:SF1">
    <property type="entry name" value="BTB_POZ DOMAIN-CONTAINING PROTEIN 19"/>
    <property type="match status" value="1"/>
</dbReference>
<dbReference type="PANTHER" id="PTHR46965">
    <property type="entry name" value="BTB/POZ DOMAIN-CONTAINING PROTEIN 19"/>
    <property type="match status" value="1"/>
</dbReference>
<feature type="compositionally biased region" description="Polar residues" evidence="1">
    <location>
        <begin position="37"/>
        <end position="46"/>
    </location>
</feature>
<name>A0A9L0KHX7_EQUAS</name>
<dbReference type="InterPro" id="IPR042846">
    <property type="entry name" value="BTBD19"/>
</dbReference>
<proteinExistence type="predicted"/>
<feature type="domain" description="BTB" evidence="2">
    <location>
        <begin position="79"/>
        <end position="148"/>
    </location>
</feature>
<accession>A0A9L0KHX7</accession>
<dbReference type="SUPFAM" id="SSF54695">
    <property type="entry name" value="POZ domain"/>
    <property type="match status" value="1"/>
</dbReference>
<keyword evidence="4" id="KW-1185">Reference proteome</keyword>
<evidence type="ECO:0000313" key="4">
    <source>
        <dbReference type="Proteomes" id="UP000694387"/>
    </source>
</evidence>
<feature type="region of interest" description="Disordered" evidence="1">
    <location>
        <begin position="1"/>
        <end position="60"/>
    </location>
</feature>
<evidence type="ECO:0000256" key="1">
    <source>
        <dbReference type="SAM" id="MobiDB-lite"/>
    </source>
</evidence>
<dbReference type="SMART" id="SM00225">
    <property type="entry name" value="BTB"/>
    <property type="match status" value="1"/>
</dbReference>
<gene>
    <name evidence="3" type="primary">BTBD19</name>
</gene>
<dbReference type="InterPro" id="IPR000210">
    <property type="entry name" value="BTB/POZ_dom"/>
</dbReference>
<protein>
    <submittedName>
        <fullName evidence="3">BTB domain containing 19</fullName>
    </submittedName>
</protein>
<dbReference type="InterPro" id="IPR011333">
    <property type="entry name" value="SKP1/BTB/POZ_sf"/>
</dbReference>
<dbReference type="SMART" id="SM00875">
    <property type="entry name" value="BACK"/>
    <property type="match status" value="1"/>
</dbReference>
<dbReference type="Gene3D" id="3.30.710.10">
    <property type="entry name" value="Potassium Channel Kv1.1, Chain A"/>
    <property type="match status" value="1"/>
</dbReference>
<dbReference type="PROSITE" id="PS50097">
    <property type="entry name" value="BTB"/>
    <property type="match status" value="1"/>
</dbReference>
<dbReference type="Proteomes" id="UP000694387">
    <property type="component" value="Chromosome 5"/>
</dbReference>
<dbReference type="Pfam" id="PF00651">
    <property type="entry name" value="BTB"/>
    <property type="match status" value="1"/>
</dbReference>
<reference evidence="3 4" key="1">
    <citation type="journal article" date="2020" name="Nat. Commun.">
        <title>Donkey genomes provide new insights into domestication and selection for coat color.</title>
        <authorList>
            <person name="Wang"/>
            <person name="C."/>
            <person name="Li"/>
            <person name="H."/>
            <person name="Guo"/>
            <person name="Y."/>
            <person name="Huang"/>
            <person name="J."/>
            <person name="Sun"/>
            <person name="Y."/>
            <person name="Min"/>
            <person name="J."/>
            <person name="Wang"/>
            <person name="J."/>
            <person name="Fang"/>
            <person name="X."/>
            <person name="Zhao"/>
            <person name="Z."/>
            <person name="Wang"/>
            <person name="S."/>
            <person name="Zhang"/>
            <person name="Y."/>
            <person name="Liu"/>
            <person name="Q."/>
            <person name="Jiang"/>
            <person name="Q."/>
            <person name="Wang"/>
            <person name="X."/>
            <person name="Guo"/>
            <person name="Y."/>
            <person name="Yang"/>
            <person name="C."/>
            <person name="Wang"/>
            <person name="Y."/>
            <person name="Tian"/>
            <person name="F."/>
            <person name="Zhuang"/>
            <person name="G."/>
            <person name="Fan"/>
            <person name="Y."/>
            <person name="Gao"/>
            <person name="Q."/>
            <person name="Li"/>
            <person name="Y."/>
            <person name="Ju"/>
            <person name="Z."/>
            <person name="Li"/>
            <person name="J."/>
            <person name="Li"/>
            <person name="R."/>
            <person name="Hou"/>
            <person name="M."/>
            <person name="Yang"/>
            <person name="G."/>
            <person name="Liu"/>
            <person name="G."/>
            <person name="Liu"/>
            <person name="W."/>
            <person name="Guo"/>
            <person name="J."/>
            <person name="Pan"/>
            <person name="S."/>
            <person name="Fan"/>
            <person name="G."/>
            <person name="Zhang"/>
            <person name="W."/>
            <person name="Zhang"/>
            <person name="R."/>
            <person name="Yu"/>
            <person name="J."/>
            <person name="Zhang"/>
            <person name="X."/>
            <person name="Yin"/>
            <person name="Q."/>
            <person name="Ji"/>
            <person name="C."/>
            <person name="Jin"/>
            <person name="Y."/>
            <person name="Yue"/>
            <person name="G."/>
            <person name="Liu"/>
            <person name="M."/>
            <person name="Xu"/>
            <person name="J."/>
            <person name="Liu"/>
            <person name="S."/>
            <person name="Jordana"/>
            <person name="J."/>
            <person name="Noce"/>
            <person name="A."/>
            <person name="Amills"/>
            <person name="M."/>
            <person name="Wu"/>
            <person name="D.D."/>
            <person name="Li"/>
            <person name="S."/>
            <person name="Zhou"/>
            <person name="X. and Zhong"/>
            <person name="J."/>
        </authorList>
    </citation>
    <scope>NUCLEOTIDE SEQUENCE [LARGE SCALE GENOMIC DNA]</scope>
</reference>
<sequence length="341" mass="37342">MELRREAGPGPAGRASSMLGRRPGGRTGDSFGPGSLAVSSSWSPGSTGLPAMDLPPGRPTLGQDGLHWPSLCTNLSLTRDVRFVVGQERQEVFAHRCLLACRCNFFQRLLGPELGPGLPSPVVLSTVPAEAFLAVLEFLYTNSVKLHRHSVLEVLTAALEYGLEELRELCLEFVVKVLDVELVCEALQVAVTFGLGLLQERCIAFIEAHSQEALRTRGFLELSAPALLPLLRSDKLCVDEAELVLAARSWARVGAAVLERPVAEVAAPVVQELRLALLAPAELSALEEQNRQEPLIPVEQIVEAWKCHALRRGDAARGARCRRRRGTLPREHHRFLDLPFK</sequence>
<evidence type="ECO:0000313" key="3">
    <source>
        <dbReference type="Ensembl" id="ENSEASP00005062422.1"/>
    </source>
</evidence>
<dbReference type="Pfam" id="PF07707">
    <property type="entry name" value="BACK"/>
    <property type="match status" value="1"/>
</dbReference>
<dbReference type="GeneTree" id="ENSGT00940000162133"/>
<evidence type="ECO:0000259" key="2">
    <source>
        <dbReference type="PROSITE" id="PS50097"/>
    </source>
</evidence>
<dbReference type="InterPro" id="IPR011705">
    <property type="entry name" value="BACK"/>
</dbReference>
<dbReference type="Ensembl" id="ENSEAST00005071215.1">
    <property type="protein sequence ID" value="ENSEASP00005062422.1"/>
    <property type="gene ID" value="ENSEASG00005002832.2"/>
</dbReference>